<dbReference type="RefSeq" id="WP_203935378.1">
    <property type="nucleotide sequence ID" value="NZ_BOON01000002.1"/>
</dbReference>
<comment type="caution">
    <text evidence="2">The sequence shown here is derived from an EMBL/GenBank/DDBJ whole genome shotgun (WGS) entry which is preliminary data.</text>
</comment>
<keyword evidence="1" id="KW-1133">Transmembrane helix</keyword>
<keyword evidence="1" id="KW-0472">Membrane</keyword>
<feature type="transmembrane region" description="Helical" evidence="1">
    <location>
        <begin position="138"/>
        <end position="156"/>
    </location>
</feature>
<keyword evidence="1" id="KW-0812">Transmembrane</keyword>
<proteinExistence type="predicted"/>
<dbReference type="AlphaFoldDB" id="A0A8J3T8U3"/>
<accession>A0A8J3T8U3</accession>
<evidence type="ECO:0000313" key="3">
    <source>
        <dbReference type="Proteomes" id="UP000599074"/>
    </source>
</evidence>
<feature type="transmembrane region" description="Helical" evidence="1">
    <location>
        <begin position="27"/>
        <end position="54"/>
    </location>
</feature>
<dbReference type="Proteomes" id="UP000599074">
    <property type="component" value="Unassembled WGS sequence"/>
</dbReference>
<gene>
    <name evidence="2" type="ORF">Pme01_03540</name>
</gene>
<sequence length="170" mass="17049">MTGRRGAAPPGYMPPAGATLAKLRTALAVYAAVLAMMIAGFLLGLALCVLMLVFARGYRVGAYAGVCSSSGLVLASAALVVAGILGRRAIDTSTLSVCSDRIRAARQGVIVAWLVVALTAAAVVAVAVTVRGSGGERAFALLLITVLALPAGFAYATGSTLRAAVRVVSS</sequence>
<evidence type="ECO:0000313" key="2">
    <source>
        <dbReference type="EMBL" id="GII20757.1"/>
    </source>
</evidence>
<organism evidence="2 3">
    <name type="scientific">Planosporangium mesophilum</name>
    <dbReference type="NCBI Taxonomy" id="689768"/>
    <lineage>
        <taxon>Bacteria</taxon>
        <taxon>Bacillati</taxon>
        <taxon>Actinomycetota</taxon>
        <taxon>Actinomycetes</taxon>
        <taxon>Micromonosporales</taxon>
        <taxon>Micromonosporaceae</taxon>
        <taxon>Planosporangium</taxon>
    </lineage>
</organism>
<dbReference type="EMBL" id="BOON01000002">
    <property type="protein sequence ID" value="GII20757.1"/>
    <property type="molecule type" value="Genomic_DNA"/>
</dbReference>
<feature type="transmembrane region" description="Helical" evidence="1">
    <location>
        <begin position="60"/>
        <end position="85"/>
    </location>
</feature>
<name>A0A8J3T8U3_9ACTN</name>
<protein>
    <submittedName>
        <fullName evidence="2">Uncharacterized protein</fullName>
    </submittedName>
</protein>
<keyword evidence="3" id="KW-1185">Reference proteome</keyword>
<reference evidence="2" key="1">
    <citation type="submission" date="2021-01" db="EMBL/GenBank/DDBJ databases">
        <title>Whole genome shotgun sequence of Planosporangium mesophilum NBRC 109066.</title>
        <authorList>
            <person name="Komaki H."/>
            <person name="Tamura T."/>
        </authorList>
    </citation>
    <scope>NUCLEOTIDE SEQUENCE</scope>
    <source>
        <strain evidence="2">NBRC 109066</strain>
    </source>
</reference>
<feature type="transmembrane region" description="Helical" evidence="1">
    <location>
        <begin position="109"/>
        <end position="132"/>
    </location>
</feature>
<evidence type="ECO:0000256" key="1">
    <source>
        <dbReference type="SAM" id="Phobius"/>
    </source>
</evidence>